<dbReference type="InterPro" id="IPR013328">
    <property type="entry name" value="6PGD_dom2"/>
</dbReference>
<dbReference type="SUPFAM" id="SSF52096">
    <property type="entry name" value="ClpP/crotonase"/>
    <property type="match status" value="1"/>
</dbReference>
<gene>
    <name evidence="5" type="ORF">EAH82_16880</name>
</gene>
<sequence>MLTPRPSERAAVVHYEVRQGVALLTLDGPPTNALSHAVRAGLLSSIYRAEDDADVHGIVVTGSARAFCAGGDIREFGTPAQKRSPRQIAIMEAIAACPKPVVAAISGACLGGGLELAMACHARVASADAVFGLPEIFLGLIPGGGGCQLLPRLLGMEAATEMILSGRRQPAQQLAGTLLLDRVVEGDAVPEAIMLTSALAASSAPLRRSLDLQVPEFNRQAWESDRQRWLDQSPGDPAARGCLDAIALAPVLPFREGQRGEFQILMALIASPESQARRHLFAAERRFAAMLSAGGGLNNDARLEAARIRLRSAAERASSGGDAMLQRAALANEGTRLLEESLLDHAAQVDLVCVHDLGFARLEGGAMFQADQKQLPVVVRSLQLQARRAPAADVAFWTPAELLCKLADAGGSLAEQAAPR</sequence>
<dbReference type="GO" id="GO:0016829">
    <property type="term" value="F:lyase activity"/>
    <property type="evidence" value="ECO:0007669"/>
    <property type="project" value="UniProtKB-KW"/>
</dbReference>
<protein>
    <submittedName>
        <fullName evidence="5">Enoyl-CoA hydratase/isomerase family protein</fullName>
    </submittedName>
</protein>
<comment type="caution">
    <text evidence="5">The sequence shown here is derived from an EMBL/GenBank/DDBJ whole genome shotgun (WGS) entry which is preliminary data.</text>
</comment>
<dbReference type="InterPro" id="IPR029045">
    <property type="entry name" value="ClpP/crotonase-like_dom_sf"/>
</dbReference>
<dbReference type="EMBL" id="RCZI01000004">
    <property type="protein sequence ID" value="TPG26060.1"/>
    <property type="molecule type" value="Genomic_DNA"/>
</dbReference>
<evidence type="ECO:0000256" key="3">
    <source>
        <dbReference type="ARBA" id="ARBA00023268"/>
    </source>
</evidence>
<dbReference type="PANTHER" id="PTHR23309">
    <property type="entry name" value="3-HYDROXYACYL-COA DEHYROGENASE"/>
    <property type="match status" value="1"/>
</dbReference>
<dbReference type="InterPro" id="IPR008927">
    <property type="entry name" value="6-PGluconate_DH-like_C_sf"/>
</dbReference>
<dbReference type="SUPFAM" id="SSF48179">
    <property type="entry name" value="6-phosphogluconate dehydrogenase C-terminal domain-like"/>
    <property type="match status" value="1"/>
</dbReference>
<proteinExistence type="inferred from homology"/>
<dbReference type="CDD" id="cd06558">
    <property type="entry name" value="crotonase-like"/>
    <property type="match status" value="1"/>
</dbReference>
<evidence type="ECO:0000313" key="6">
    <source>
        <dbReference type="Proteomes" id="UP000319212"/>
    </source>
</evidence>
<keyword evidence="2" id="KW-0456">Lyase</keyword>
<comment type="similarity">
    <text evidence="4">Belongs to the enoyl-CoA hydratase/isomerase family.</text>
</comment>
<dbReference type="Proteomes" id="UP000319212">
    <property type="component" value="Unassembled WGS sequence"/>
</dbReference>
<evidence type="ECO:0000256" key="2">
    <source>
        <dbReference type="ARBA" id="ARBA00023239"/>
    </source>
</evidence>
<dbReference type="Pfam" id="PF00378">
    <property type="entry name" value="ECH_1"/>
    <property type="match status" value="1"/>
</dbReference>
<reference evidence="5 6" key="1">
    <citation type="journal article" date="2019" name="Environ. Microbiol.">
        <title>Species interactions and distinct microbial communities in high Arctic permafrost affected cryosols are associated with the CH4 and CO2 gas fluxes.</title>
        <authorList>
            <person name="Altshuler I."/>
            <person name="Hamel J."/>
            <person name="Turney S."/>
            <person name="Magnuson E."/>
            <person name="Levesque R."/>
            <person name="Greer C."/>
            <person name="Whyte L.G."/>
        </authorList>
    </citation>
    <scope>NUCLEOTIDE SEQUENCE [LARGE SCALE GENOMIC DNA]</scope>
    <source>
        <strain evidence="5 6">S06.C</strain>
    </source>
</reference>
<dbReference type="PROSITE" id="PS00166">
    <property type="entry name" value="ENOYL_COA_HYDRATASE"/>
    <property type="match status" value="1"/>
</dbReference>
<dbReference type="GO" id="GO:0016853">
    <property type="term" value="F:isomerase activity"/>
    <property type="evidence" value="ECO:0007669"/>
    <property type="project" value="UniProtKB-KW"/>
</dbReference>
<dbReference type="RefSeq" id="WP_140843662.1">
    <property type="nucleotide sequence ID" value="NZ_RCZI01000004.1"/>
</dbReference>
<evidence type="ECO:0000256" key="4">
    <source>
        <dbReference type="RuleBase" id="RU003707"/>
    </source>
</evidence>
<dbReference type="PANTHER" id="PTHR23309:SF49">
    <property type="entry name" value="PEROXISOMAL BIFUNCTIONAL ENZYME"/>
    <property type="match status" value="1"/>
</dbReference>
<organism evidence="5 6">
    <name type="scientific">Variovorax guangxiensis</name>
    <dbReference type="NCBI Taxonomy" id="1775474"/>
    <lineage>
        <taxon>Bacteria</taxon>
        <taxon>Pseudomonadati</taxon>
        <taxon>Pseudomonadota</taxon>
        <taxon>Betaproteobacteria</taxon>
        <taxon>Burkholderiales</taxon>
        <taxon>Comamonadaceae</taxon>
        <taxon>Variovorax</taxon>
    </lineage>
</organism>
<accession>A0A502DN48</accession>
<keyword evidence="1 5" id="KW-0413">Isomerase</keyword>
<keyword evidence="3" id="KW-0511">Multifunctional enzyme</keyword>
<evidence type="ECO:0000256" key="1">
    <source>
        <dbReference type="ARBA" id="ARBA00023235"/>
    </source>
</evidence>
<dbReference type="InterPro" id="IPR001753">
    <property type="entry name" value="Enoyl-CoA_hydra/iso"/>
</dbReference>
<dbReference type="AlphaFoldDB" id="A0A502DN48"/>
<dbReference type="InterPro" id="IPR018376">
    <property type="entry name" value="Enoyl-CoA_hyd/isom_CS"/>
</dbReference>
<name>A0A502DN48_9BURK</name>
<evidence type="ECO:0000313" key="5">
    <source>
        <dbReference type="EMBL" id="TPG26060.1"/>
    </source>
</evidence>
<dbReference type="OrthoDB" id="9807606at2"/>
<dbReference type="Gene3D" id="3.90.226.10">
    <property type="entry name" value="2-enoyl-CoA Hydratase, Chain A, domain 1"/>
    <property type="match status" value="1"/>
</dbReference>
<dbReference type="Gene3D" id="1.10.1040.10">
    <property type="entry name" value="N-(1-d-carboxylethyl)-l-norvaline Dehydrogenase, domain 2"/>
    <property type="match status" value="1"/>
</dbReference>